<reference evidence="2 3" key="1">
    <citation type="submission" date="2014-06" db="EMBL/GenBank/DDBJ databases">
        <title>Evolutionary Origins and Diversification of the Mycorrhizal Mutualists.</title>
        <authorList>
            <consortium name="DOE Joint Genome Institute"/>
            <consortium name="Mycorrhizal Genomics Consortium"/>
            <person name="Kohler A."/>
            <person name="Kuo A."/>
            <person name="Nagy L.G."/>
            <person name="Floudas D."/>
            <person name="Copeland A."/>
            <person name="Barry K.W."/>
            <person name="Cichocki N."/>
            <person name="Veneault-Fourrey C."/>
            <person name="LaButti K."/>
            <person name="Lindquist E.A."/>
            <person name="Lipzen A."/>
            <person name="Lundell T."/>
            <person name="Morin E."/>
            <person name="Murat C."/>
            <person name="Riley R."/>
            <person name="Ohm R."/>
            <person name="Sun H."/>
            <person name="Tunlid A."/>
            <person name="Henrissat B."/>
            <person name="Grigoriev I.V."/>
            <person name="Hibbett D.S."/>
            <person name="Martin F."/>
        </authorList>
    </citation>
    <scope>NUCLEOTIDE SEQUENCE [LARGE SCALE GENOMIC DNA]</scope>
    <source>
        <strain evidence="2 3">SS14</strain>
    </source>
</reference>
<keyword evidence="3" id="KW-1185">Reference proteome</keyword>
<organism evidence="2 3">
    <name type="scientific">Sphaerobolus stellatus (strain SS14)</name>
    <dbReference type="NCBI Taxonomy" id="990650"/>
    <lineage>
        <taxon>Eukaryota</taxon>
        <taxon>Fungi</taxon>
        <taxon>Dikarya</taxon>
        <taxon>Basidiomycota</taxon>
        <taxon>Agaricomycotina</taxon>
        <taxon>Agaricomycetes</taxon>
        <taxon>Phallomycetidae</taxon>
        <taxon>Geastrales</taxon>
        <taxon>Sphaerobolaceae</taxon>
        <taxon>Sphaerobolus</taxon>
    </lineage>
</organism>
<dbReference type="EMBL" id="KN837162">
    <property type="protein sequence ID" value="KIJ38280.1"/>
    <property type="molecule type" value="Genomic_DNA"/>
</dbReference>
<name>A0A0C9VKK1_SPHS4</name>
<gene>
    <name evidence="2" type="ORF">M422DRAFT_259193</name>
</gene>
<dbReference type="AlphaFoldDB" id="A0A0C9VKK1"/>
<protein>
    <submittedName>
        <fullName evidence="2">Uncharacterized protein</fullName>
    </submittedName>
</protein>
<accession>A0A0C9VKK1</accession>
<evidence type="ECO:0000313" key="2">
    <source>
        <dbReference type="EMBL" id="KIJ38280.1"/>
    </source>
</evidence>
<dbReference type="Proteomes" id="UP000054279">
    <property type="component" value="Unassembled WGS sequence"/>
</dbReference>
<evidence type="ECO:0000256" key="1">
    <source>
        <dbReference type="SAM" id="MobiDB-lite"/>
    </source>
</evidence>
<feature type="region of interest" description="Disordered" evidence="1">
    <location>
        <begin position="153"/>
        <end position="175"/>
    </location>
</feature>
<dbReference type="HOGENOM" id="CLU_1403259_0_0_1"/>
<evidence type="ECO:0000313" key="3">
    <source>
        <dbReference type="Proteomes" id="UP000054279"/>
    </source>
</evidence>
<proteinExistence type="predicted"/>
<sequence length="194" mass="20642">MRALVAVVVELAVVITLKTNYLRLDFDIATSKSESVPASLAQTVHTQHTDNTPHNTAGMDDLGVQSQSVSALVLASPGQQEQVRYLRSSPRLNQMLSYRSVGFTLEDFVAVPGVAAVAPEGAGRMPRAFAPFAPPSVPPFPFPLLSAAPPPLHTTVTAPHRTAPHRSPTQPNSTLKLSIPSYFATIVPAINTEG</sequence>